<proteinExistence type="predicted"/>
<dbReference type="EMBL" id="KV460277">
    <property type="protein sequence ID" value="OBT91914.1"/>
    <property type="molecule type" value="Genomic_DNA"/>
</dbReference>
<dbReference type="InterPro" id="IPR006640">
    <property type="entry name" value="SprT-like_domain"/>
</dbReference>
<dbReference type="Pfam" id="PF10263">
    <property type="entry name" value="SprT-like"/>
    <property type="match status" value="1"/>
</dbReference>
<keyword evidence="3" id="KW-1185">Reference proteome</keyword>
<evidence type="ECO:0000259" key="1">
    <source>
        <dbReference type="Pfam" id="PF10263"/>
    </source>
</evidence>
<sequence length="374" mass="42319">MYRNGSCAVDAVPRDGFQNYPRPTDYHGRERRYTTPYYRQSTRFDSVTTDNRSKHKNTKRRLQAAYSIEGKRRLQAAESIESKRSLHYSVEGLDVACPRLQNPASSLGPDAGWMTDEEASRRVERCFKKRQNHVQGRILRKLLNCELALEQESLDRIRFAADYVLFDGMLRGKVKWRWSKEGDEGYENELLGSTTPQYSPETGIEARIVLSRPLLLSGRYSQDLLLSTFLHEMVHCYLFICCGDQAQKDGGHTPGFQQIVQLINGWTGNSRLRLCSMKADLDHFTVGSEDLSRCPVAEDIAYEPSSTSQYVDFGDCTFVCGSGQHTLSLGNGDSLLGFEEIHRNVSLPPLAYVSMQERMMQALGGSVSMPILVE</sequence>
<feature type="domain" description="SprT-like" evidence="1">
    <location>
        <begin position="164"/>
        <end position="268"/>
    </location>
</feature>
<dbReference type="RefSeq" id="XP_018125647.1">
    <property type="nucleotide sequence ID" value="XM_018279296.1"/>
</dbReference>
<protein>
    <recommendedName>
        <fullName evidence="1">SprT-like domain-containing protein</fullName>
    </recommendedName>
</protein>
<organism evidence="2 3">
    <name type="scientific">Pseudogymnoascus verrucosus</name>
    <dbReference type="NCBI Taxonomy" id="342668"/>
    <lineage>
        <taxon>Eukaryota</taxon>
        <taxon>Fungi</taxon>
        <taxon>Dikarya</taxon>
        <taxon>Ascomycota</taxon>
        <taxon>Pezizomycotina</taxon>
        <taxon>Leotiomycetes</taxon>
        <taxon>Thelebolales</taxon>
        <taxon>Thelebolaceae</taxon>
        <taxon>Pseudogymnoascus</taxon>
    </lineage>
</organism>
<dbReference type="GeneID" id="28843275"/>
<reference evidence="2 3" key="1">
    <citation type="submission" date="2016-03" db="EMBL/GenBank/DDBJ databases">
        <title>Comparative genomics of Pseudogymnoascus destructans, the fungus causing white-nose syndrome of bats.</title>
        <authorList>
            <person name="Palmer J.M."/>
            <person name="Drees K.P."/>
            <person name="Foster J.T."/>
            <person name="Lindner D.L."/>
        </authorList>
    </citation>
    <scope>NUCLEOTIDE SEQUENCE [LARGE SCALE GENOMIC DNA]</scope>
    <source>
        <strain evidence="2 3">UAMH 10579</strain>
    </source>
</reference>
<dbReference type="GO" id="GO:0006950">
    <property type="term" value="P:response to stress"/>
    <property type="evidence" value="ECO:0007669"/>
    <property type="project" value="UniProtKB-ARBA"/>
</dbReference>
<reference evidence="3" key="2">
    <citation type="journal article" date="2018" name="Nat. Commun.">
        <title>Extreme sensitivity to ultraviolet light in the fungal pathogen causing white-nose syndrome of bats.</title>
        <authorList>
            <person name="Palmer J.M."/>
            <person name="Drees K.P."/>
            <person name="Foster J.T."/>
            <person name="Lindner D.L."/>
        </authorList>
    </citation>
    <scope>NUCLEOTIDE SEQUENCE [LARGE SCALE GENOMIC DNA]</scope>
    <source>
        <strain evidence="3">UAMH 10579</strain>
    </source>
</reference>
<dbReference type="STRING" id="342668.A0A1B8G7W3"/>
<evidence type="ECO:0000313" key="3">
    <source>
        <dbReference type="Proteomes" id="UP000091956"/>
    </source>
</evidence>
<dbReference type="Proteomes" id="UP000091956">
    <property type="component" value="Unassembled WGS sequence"/>
</dbReference>
<gene>
    <name evidence="2" type="ORF">VE01_09889</name>
</gene>
<name>A0A1B8G7W3_9PEZI</name>
<dbReference type="OrthoDB" id="5236983at2759"/>
<accession>A0A1B8G7W3</accession>
<dbReference type="AlphaFoldDB" id="A0A1B8G7W3"/>
<evidence type="ECO:0000313" key="2">
    <source>
        <dbReference type="EMBL" id="OBT91914.1"/>
    </source>
</evidence>